<reference evidence="1 2" key="1">
    <citation type="submission" date="2017-05" db="EMBL/GenBank/DDBJ databases">
        <authorList>
            <person name="Varghese N."/>
            <person name="Submissions S."/>
        </authorList>
    </citation>
    <scope>NUCLEOTIDE SEQUENCE [LARGE SCALE GENOMIC DNA]</scope>
    <source>
        <strain evidence="1 2">DSM 25457</strain>
    </source>
</reference>
<evidence type="ECO:0000313" key="1">
    <source>
        <dbReference type="EMBL" id="SMP75832.1"/>
    </source>
</evidence>
<sequence>MNGQFLIARYIPDLERGETENIGILLQSKQKVRTRFIEPEKAQFVAKTDRELFSRWTEYWTDLCNSSRIQIQRDKPVTARSKKFFNSLLKTQEGNFVLERGGLIDDQNASLDEQVDFLFERLVSSRAVVGSTRVALSKKCDDLFREVGLTELRGYQRKYSVRLVYGERETPISFHYGIEQTSPILFHRVHIGDEQSVTSAVGRFDSAVRQNKCSPENCYAIFDSEGPAISGFEGFLSEFANPVNISDQDRARATLSRVVTLAS</sequence>
<organism evidence="1 2">
    <name type="scientific">Neorhodopirellula lusitana</name>
    <dbReference type="NCBI Taxonomy" id="445327"/>
    <lineage>
        <taxon>Bacteria</taxon>
        <taxon>Pseudomonadati</taxon>
        <taxon>Planctomycetota</taxon>
        <taxon>Planctomycetia</taxon>
        <taxon>Pirellulales</taxon>
        <taxon>Pirellulaceae</taxon>
        <taxon>Neorhodopirellula</taxon>
    </lineage>
</organism>
<dbReference type="Proteomes" id="UP001158067">
    <property type="component" value="Unassembled WGS sequence"/>
</dbReference>
<proteinExistence type="predicted"/>
<accession>A0ABY1QQG2</accession>
<protein>
    <recommendedName>
        <fullName evidence="3">DUF3037 domain-containing protein</fullName>
    </recommendedName>
</protein>
<comment type="caution">
    <text evidence="1">The sequence shown here is derived from an EMBL/GenBank/DDBJ whole genome shotgun (WGS) entry which is preliminary data.</text>
</comment>
<dbReference type="EMBL" id="FXUG01000020">
    <property type="protein sequence ID" value="SMP75832.1"/>
    <property type="molecule type" value="Genomic_DNA"/>
</dbReference>
<name>A0ABY1QQG2_9BACT</name>
<dbReference type="RefSeq" id="WP_283435116.1">
    <property type="nucleotide sequence ID" value="NZ_CAWLDM010000001.1"/>
</dbReference>
<gene>
    <name evidence="1" type="ORF">SAMN06265222_12021</name>
</gene>
<keyword evidence="2" id="KW-1185">Reference proteome</keyword>
<evidence type="ECO:0008006" key="3">
    <source>
        <dbReference type="Google" id="ProtNLM"/>
    </source>
</evidence>
<dbReference type="Pfam" id="PF11236">
    <property type="entry name" value="DUF3037"/>
    <property type="match status" value="1"/>
</dbReference>
<evidence type="ECO:0000313" key="2">
    <source>
        <dbReference type="Proteomes" id="UP001158067"/>
    </source>
</evidence>
<dbReference type="InterPro" id="IPR021398">
    <property type="entry name" value="DUF3037"/>
</dbReference>